<reference evidence="3" key="2">
    <citation type="submission" date="2020-11" db="EMBL/GenBank/DDBJ databases">
        <authorList>
            <person name="Cecchin M."/>
            <person name="Marcolungo L."/>
            <person name="Rossato M."/>
            <person name="Girolomoni L."/>
            <person name="Cosentino E."/>
            <person name="Cuine S."/>
            <person name="Li-Beisson Y."/>
            <person name="Delledonne M."/>
            <person name="Ballottari M."/>
        </authorList>
    </citation>
    <scope>NUCLEOTIDE SEQUENCE</scope>
    <source>
        <strain evidence="3">211/11P</strain>
        <tissue evidence="3">Whole cell</tissue>
    </source>
</reference>
<proteinExistence type="predicted"/>
<name>A0A9D4Z0J9_CHLVU</name>
<sequence length="330" mass="34838">MRGKHAVAARQTAALSVREALAHKVSRERVGSELEGMFHGADPLTALRLLHRLRIFAAVFLLPPSAAAAVSEVTFGAAASALALAALAEMQAWQHPEAGFDQEARRRCLLAAVLLPVAGLQVPAAKGKRVSAAAHVVRESLKWRAKDGEAVDALHEAAPQLVAIYRQLRGQPDGVPAPEELRVRLGQVIRRLKQLWPAGCVTAALLHDHPDLGASVDGEQPLAAAAAAADPRGPPAEGEPDAEATQRRLDFCETLLGAATAYGIDGCWQWKPLLDGKQVMAAVGMKSGGPQLGKLMAAAADWQLANPQGTAEECREWLQRLQGGGADAKA</sequence>
<dbReference type="Gene3D" id="1.10.3090.10">
    <property type="entry name" value="cca-adding enzyme, domain 2"/>
    <property type="match status" value="1"/>
</dbReference>
<feature type="region of interest" description="Disordered" evidence="2">
    <location>
        <begin position="223"/>
        <end position="244"/>
    </location>
</feature>
<evidence type="ECO:0000313" key="3">
    <source>
        <dbReference type="EMBL" id="KAI3436201.1"/>
    </source>
</evidence>
<protein>
    <submittedName>
        <fullName evidence="3">Uncharacterized protein</fullName>
    </submittedName>
</protein>
<dbReference type="AlphaFoldDB" id="A0A9D4Z0J9"/>
<evidence type="ECO:0000313" key="4">
    <source>
        <dbReference type="Proteomes" id="UP001055712"/>
    </source>
</evidence>
<dbReference type="GO" id="GO:0003723">
    <property type="term" value="F:RNA binding"/>
    <property type="evidence" value="ECO:0007669"/>
    <property type="project" value="UniProtKB-KW"/>
</dbReference>
<dbReference type="Proteomes" id="UP001055712">
    <property type="component" value="Unassembled WGS sequence"/>
</dbReference>
<evidence type="ECO:0000256" key="2">
    <source>
        <dbReference type="SAM" id="MobiDB-lite"/>
    </source>
</evidence>
<dbReference type="GO" id="GO:0052929">
    <property type="term" value="F:ATP:3'-cytidine-cytidine-tRNA adenylyltransferase activity"/>
    <property type="evidence" value="ECO:0007669"/>
    <property type="project" value="TreeGrafter"/>
</dbReference>
<accession>A0A9D4Z0J9</accession>
<keyword evidence="1" id="KW-0694">RNA-binding</keyword>
<evidence type="ECO:0000256" key="1">
    <source>
        <dbReference type="ARBA" id="ARBA00022884"/>
    </source>
</evidence>
<keyword evidence="4" id="KW-1185">Reference proteome</keyword>
<reference evidence="3" key="1">
    <citation type="journal article" date="2019" name="Plant J.">
        <title>Chlorella vulgaris genome assembly and annotation reveals the molecular basis for metabolic acclimation to high light conditions.</title>
        <authorList>
            <person name="Cecchin M."/>
            <person name="Marcolungo L."/>
            <person name="Rossato M."/>
            <person name="Girolomoni L."/>
            <person name="Cosentino E."/>
            <person name="Cuine S."/>
            <person name="Li-Beisson Y."/>
            <person name="Delledonne M."/>
            <person name="Ballottari M."/>
        </authorList>
    </citation>
    <scope>NUCLEOTIDE SEQUENCE</scope>
    <source>
        <strain evidence="3">211/11P</strain>
    </source>
</reference>
<organism evidence="3 4">
    <name type="scientific">Chlorella vulgaris</name>
    <name type="common">Green alga</name>
    <dbReference type="NCBI Taxonomy" id="3077"/>
    <lineage>
        <taxon>Eukaryota</taxon>
        <taxon>Viridiplantae</taxon>
        <taxon>Chlorophyta</taxon>
        <taxon>core chlorophytes</taxon>
        <taxon>Trebouxiophyceae</taxon>
        <taxon>Chlorellales</taxon>
        <taxon>Chlorellaceae</taxon>
        <taxon>Chlorella clade</taxon>
        <taxon>Chlorella</taxon>
    </lineage>
</organism>
<comment type="caution">
    <text evidence="3">The sequence shown here is derived from an EMBL/GenBank/DDBJ whole genome shotgun (WGS) entry which is preliminary data.</text>
</comment>
<dbReference type="SUPFAM" id="SSF81891">
    <property type="entry name" value="Poly A polymerase C-terminal region-like"/>
    <property type="match status" value="1"/>
</dbReference>
<dbReference type="EMBL" id="SIDB01000002">
    <property type="protein sequence ID" value="KAI3436201.1"/>
    <property type="molecule type" value="Genomic_DNA"/>
</dbReference>
<dbReference type="GO" id="GO:0052927">
    <property type="term" value="F:CC tRNA cytidylyltransferase activity"/>
    <property type="evidence" value="ECO:0007669"/>
    <property type="project" value="TreeGrafter"/>
</dbReference>
<dbReference type="OrthoDB" id="445712at2759"/>
<dbReference type="PANTHER" id="PTHR13734:SF5">
    <property type="entry name" value="CCA TRNA NUCLEOTIDYLTRANSFERASE, MITOCHONDRIAL"/>
    <property type="match status" value="1"/>
</dbReference>
<dbReference type="GO" id="GO:0001680">
    <property type="term" value="P:tRNA 3'-terminal CCA addition"/>
    <property type="evidence" value="ECO:0007669"/>
    <property type="project" value="TreeGrafter"/>
</dbReference>
<gene>
    <name evidence="3" type="ORF">D9Q98_002255</name>
</gene>
<dbReference type="PANTHER" id="PTHR13734">
    <property type="entry name" value="TRNA-NUCLEOTIDYLTRANSFERASE"/>
    <property type="match status" value="1"/>
</dbReference>